<dbReference type="RefSeq" id="WP_379581542.1">
    <property type="nucleotide sequence ID" value="NZ_JBHUFV010000082.1"/>
</dbReference>
<dbReference type="PANTHER" id="PTHR32027:SF9">
    <property type="entry name" value="BLL3847 PROTEIN"/>
    <property type="match status" value="1"/>
</dbReference>
<evidence type="ECO:0000313" key="3">
    <source>
        <dbReference type="Proteomes" id="UP001597368"/>
    </source>
</evidence>
<sequence length="391" mass="40942">MTTELLLRNANLWGKGLADVLIRDGRIARTGAGLTGPADVEDLGGKLVIPGLVDGHAHVDKTLWGGPWTSHSSAPGLMGKIRGGQERRPELGIPSADYISALLENMITLGTTHVRTHVDVDTVMGLDAVDAVREAFKRHEGRITGQLVAFPQAGLLIAPGTDRLLEEALRQGVDLIGGLDPAGLENDATKHLDVVFGLAEKYGVGVDIHLHDRGSLGEWQYRLIIERTRALGLHGKVTVSHGFALSDAAPDVRAELLDGLASAGITIASIAPPGRAMPLKELAAAGVAMTLGNDGVRDLWSPFGTGCMLDRALLQAQQTGPLDEDIELALDAATYGGARVTGLAGYGLDVGDVADLVVVDARNAAEAVCVRPVRSLVLKAGRVVARDGVLA</sequence>
<dbReference type="CDD" id="cd01293">
    <property type="entry name" value="Bact_CD"/>
    <property type="match status" value="1"/>
</dbReference>
<dbReference type="InterPro" id="IPR052349">
    <property type="entry name" value="Metallo-hydrolase_Enzymes"/>
</dbReference>
<dbReference type="Gene3D" id="3.20.20.140">
    <property type="entry name" value="Metal-dependent hydrolases"/>
    <property type="match status" value="1"/>
</dbReference>
<proteinExistence type="predicted"/>
<protein>
    <submittedName>
        <fullName evidence="2">Amidohydrolase</fullName>
    </submittedName>
</protein>
<comment type="caution">
    <text evidence="2">The sequence shown here is derived from an EMBL/GenBank/DDBJ whole genome shotgun (WGS) entry which is preliminary data.</text>
</comment>
<evidence type="ECO:0000313" key="2">
    <source>
        <dbReference type="EMBL" id="MFD1939346.1"/>
    </source>
</evidence>
<dbReference type="EMBL" id="JBHUFV010000082">
    <property type="protein sequence ID" value="MFD1939346.1"/>
    <property type="molecule type" value="Genomic_DNA"/>
</dbReference>
<name>A0ABW4TCC0_9ACTN</name>
<accession>A0ABW4TCC0</accession>
<reference evidence="3" key="1">
    <citation type="journal article" date="2019" name="Int. J. Syst. Evol. Microbiol.">
        <title>The Global Catalogue of Microorganisms (GCM) 10K type strain sequencing project: providing services to taxonomists for standard genome sequencing and annotation.</title>
        <authorList>
            <consortium name="The Broad Institute Genomics Platform"/>
            <consortium name="The Broad Institute Genome Sequencing Center for Infectious Disease"/>
            <person name="Wu L."/>
            <person name="Ma J."/>
        </authorList>
    </citation>
    <scope>NUCLEOTIDE SEQUENCE [LARGE SCALE GENOMIC DNA]</scope>
    <source>
        <strain evidence="3">ICMP 6774ER</strain>
    </source>
</reference>
<dbReference type="Gene3D" id="2.30.40.10">
    <property type="entry name" value="Urease, subunit C, domain 1"/>
    <property type="match status" value="1"/>
</dbReference>
<dbReference type="InterPro" id="IPR011059">
    <property type="entry name" value="Metal-dep_hydrolase_composite"/>
</dbReference>
<dbReference type="Pfam" id="PF07969">
    <property type="entry name" value="Amidohydro_3"/>
    <property type="match status" value="1"/>
</dbReference>
<evidence type="ECO:0000259" key="1">
    <source>
        <dbReference type="Pfam" id="PF07969"/>
    </source>
</evidence>
<dbReference type="SUPFAM" id="SSF51338">
    <property type="entry name" value="Composite domain of metallo-dependent hydrolases"/>
    <property type="match status" value="1"/>
</dbReference>
<dbReference type="InterPro" id="IPR013108">
    <property type="entry name" value="Amidohydro_3"/>
</dbReference>
<dbReference type="Proteomes" id="UP001597368">
    <property type="component" value="Unassembled WGS sequence"/>
</dbReference>
<dbReference type="SUPFAM" id="SSF51556">
    <property type="entry name" value="Metallo-dependent hydrolases"/>
    <property type="match status" value="1"/>
</dbReference>
<gene>
    <name evidence="2" type="ORF">ACFSKW_48585</name>
</gene>
<organism evidence="2 3">
    <name type="scientific">Nonomuraea mangrovi</name>
    <dbReference type="NCBI Taxonomy" id="2316207"/>
    <lineage>
        <taxon>Bacteria</taxon>
        <taxon>Bacillati</taxon>
        <taxon>Actinomycetota</taxon>
        <taxon>Actinomycetes</taxon>
        <taxon>Streptosporangiales</taxon>
        <taxon>Streptosporangiaceae</taxon>
        <taxon>Nonomuraea</taxon>
    </lineage>
</organism>
<feature type="domain" description="Amidohydrolase 3" evidence="1">
    <location>
        <begin position="97"/>
        <end position="385"/>
    </location>
</feature>
<keyword evidence="3" id="KW-1185">Reference proteome</keyword>
<dbReference type="PANTHER" id="PTHR32027">
    <property type="entry name" value="CYTOSINE DEAMINASE"/>
    <property type="match status" value="1"/>
</dbReference>
<dbReference type="NCBIfam" id="NF004636">
    <property type="entry name" value="PRK05985.1"/>
    <property type="match status" value="1"/>
</dbReference>
<dbReference type="InterPro" id="IPR032466">
    <property type="entry name" value="Metal_Hydrolase"/>
</dbReference>